<dbReference type="GO" id="GO:0006511">
    <property type="term" value="P:ubiquitin-dependent protein catabolic process"/>
    <property type="evidence" value="ECO:0007669"/>
    <property type="project" value="InterPro"/>
</dbReference>
<dbReference type="FunFam" id="1.10.10.10:FF:000014">
    <property type="entry name" value="Cullin 1"/>
    <property type="match status" value="1"/>
</dbReference>
<evidence type="ECO:0000313" key="7">
    <source>
        <dbReference type="EMBL" id="CEP03337.1"/>
    </source>
</evidence>
<dbReference type="InterPro" id="IPR001373">
    <property type="entry name" value="Cullin_N"/>
</dbReference>
<dbReference type="AlphaFoldDB" id="A0A0G4J737"/>
<dbReference type="PROSITE" id="PS50069">
    <property type="entry name" value="CULLIN_2"/>
    <property type="match status" value="1"/>
</dbReference>
<keyword evidence="3" id="KW-0832">Ubl conjugation</keyword>
<dbReference type="InterPro" id="IPR019559">
    <property type="entry name" value="Cullin_neddylation_domain"/>
</dbReference>
<dbReference type="SMART" id="SM00182">
    <property type="entry name" value="CULLIN"/>
    <property type="match status" value="1"/>
</dbReference>
<dbReference type="InterPro" id="IPR016159">
    <property type="entry name" value="Cullin_repeat-like_dom_sf"/>
</dbReference>
<dbReference type="PROSITE" id="PS01256">
    <property type="entry name" value="CULLIN_1"/>
    <property type="match status" value="1"/>
</dbReference>
<dbReference type="Pfam" id="PF10557">
    <property type="entry name" value="Cullin_Nedd8"/>
    <property type="match status" value="1"/>
</dbReference>
<dbReference type="Pfam" id="PF26557">
    <property type="entry name" value="Cullin_AB"/>
    <property type="match status" value="1"/>
</dbReference>
<evidence type="ECO:0000256" key="2">
    <source>
        <dbReference type="ARBA" id="ARBA00022499"/>
    </source>
</evidence>
<dbReference type="FunFam" id="1.20.1310.10:FF:000001">
    <property type="entry name" value="Cullin 3"/>
    <property type="match status" value="1"/>
</dbReference>
<name>A0A0G4J737_PLABS</name>
<organism evidence="7 8">
    <name type="scientific">Plasmodiophora brassicae</name>
    <name type="common">Clubroot disease agent</name>
    <dbReference type="NCBI Taxonomy" id="37360"/>
    <lineage>
        <taxon>Eukaryota</taxon>
        <taxon>Sar</taxon>
        <taxon>Rhizaria</taxon>
        <taxon>Endomyxa</taxon>
        <taxon>Phytomyxea</taxon>
        <taxon>Plasmodiophorida</taxon>
        <taxon>Plasmodiophoridae</taxon>
        <taxon>Plasmodiophora</taxon>
    </lineage>
</organism>
<proteinExistence type="inferred from homology"/>
<keyword evidence="8" id="KW-1185">Reference proteome</keyword>
<evidence type="ECO:0000313" key="8">
    <source>
        <dbReference type="Proteomes" id="UP000039324"/>
    </source>
</evidence>
<dbReference type="InterPro" id="IPR036388">
    <property type="entry name" value="WH-like_DNA-bd_sf"/>
</dbReference>
<comment type="similarity">
    <text evidence="1 4 5">Belongs to the cullin family.</text>
</comment>
<dbReference type="SUPFAM" id="SSF74788">
    <property type="entry name" value="Cullin repeat-like"/>
    <property type="match status" value="1"/>
</dbReference>
<dbReference type="FunFam" id="1.20.1310.10:FF:000002">
    <property type="entry name" value="cullin-3 isoform X1"/>
    <property type="match status" value="1"/>
</dbReference>
<dbReference type="Gene3D" id="1.10.10.10">
    <property type="entry name" value="Winged helix-like DNA-binding domain superfamily/Winged helix DNA-binding domain"/>
    <property type="match status" value="1"/>
</dbReference>
<evidence type="ECO:0000256" key="5">
    <source>
        <dbReference type="RuleBase" id="RU003829"/>
    </source>
</evidence>
<evidence type="ECO:0000259" key="6">
    <source>
        <dbReference type="PROSITE" id="PS50069"/>
    </source>
</evidence>
<dbReference type="OrthoDB" id="27073at2759"/>
<dbReference type="PANTHER" id="PTHR11932">
    <property type="entry name" value="CULLIN"/>
    <property type="match status" value="1"/>
</dbReference>
<dbReference type="Pfam" id="PF00888">
    <property type="entry name" value="Cullin"/>
    <property type="match status" value="1"/>
</dbReference>
<dbReference type="InterPro" id="IPR036317">
    <property type="entry name" value="Cullin_homology_sf"/>
</dbReference>
<dbReference type="GO" id="GO:0031461">
    <property type="term" value="C:cullin-RING ubiquitin ligase complex"/>
    <property type="evidence" value="ECO:0007669"/>
    <property type="project" value="InterPro"/>
</dbReference>
<dbReference type="EMBL" id="CDSF01000144">
    <property type="protein sequence ID" value="CEP03337.1"/>
    <property type="molecule type" value="Genomic_DNA"/>
</dbReference>
<dbReference type="SUPFAM" id="SSF46785">
    <property type="entry name" value="Winged helix' DNA-binding domain"/>
    <property type="match status" value="1"/>
</dbReference>
<dbReference type="InterPro" id="IPR036390">
    <property type="entry name" value="WH_DNA-bd_sf"/>
</dbReference>
<evidence type="ECO:0000256" key="4">
    <source>
        <dbReference type="PROSITE-ProRule" id="PRU00330"/>
    </source>
</evidence>
<dbReference type="Gene3D" id="1.20.1310.10">
    <property type="entry name" value="Cullin Repeats"/>
    <property type="match status" value="4"/>
</dbReference>
<dbReference type="SUPFAM" id="SSF75632">
    <property type="entry name" value="Cullin homology domain"/>
    <property type="match status" value="1"/>
</dbReference>
<protein>
    <recommendedName>
        <fullName evidence="6">Cullin family profile domain-containing protein</fullName>
    </recommendedName>
</protein>
<dbReference type="Gene3D" id="3.30.230.130">
    <property type="entry name" value="Cullin, Chain C, Domain 2"/>
    <property type="match status" value="1"/>
</dbReference>
<feature type="domain" description="Cullin family profile" evidence="6">
    <location>
        <begin position="380"/>
        <end position="608"/>
    </location>
</feature>
<dbReference type="InterPro" id="IPR059120">
    <property type="entry name" value="Cullin-like_AB"/>
</dbReference>
<keyword evidence="2" id="KW-1017">Isopeptide bond</keyword>
<dbReference type="Proteomes" id="UP000039324">
    <property type="component" value="Unassembled WGS sequence"/>
</dbReference>
<evidence type="ECO:0000256" key="3">
    <source>
        <dbReference type="ARBA" id="ARBA00022843"/>
    </source>
</evidence>
<sequence length="739" mass="85112">MSSSGSGGGPGFTFNHNDMTLEQAQAIWSLLRKGIMEIQNGNASTLRYEELYRNAYTLVLHKHGPLLYDGVAQTILDKLESIAQTKIDNASDDQLLRVLTAEWEKHKLIMTMIRDVLMYMDKTFCERDSRIPVFAMGINLFRTTIIGRGSCPEKLQSVLLRSIYRERHHEVIEQDLIKHCLAMLVECGNCPPDHPRIYEEYFEKQFLEETRQFYRRESAEFISQNTVPDYLRKIEMRLNEEDSRADHYLHDDTKPKLRAVCHDELITNYAQTLVDNPNTGCVFLLEHSMIDDLHRMYILFKRVPSTLAIVSDCMKSLVRQVGEAYVADPENKKNPCKFVQSVLDLRAKFYGTVEKAFDGDRSFARSLKEAFEHFINIDSRAAQYLSLYIDGMLKKGLRAAGEDEIEMRLEEIVTIFRLITDKDVFEEFYKIHLASRLLTRTQASDDVEKSMIAKLKAECGHQFTSKLEGMFKNIDLSTEINRGFQLWFQGASAGKGPQIYVNVLTSGFWPFPESPPCALPQLVASTAEMFASFYRSKHAGHKITWQTSLGTAELQARFNKGKKELIVHTYQMCILMLFNNNDKLSYADILSFTAIPHAELQRHLLSLAHPKVKVLLKSPNTKKIEPDHMFMYNTEYTSCLYRIKIPLLAAASEAAAVQEQPVPPAVMEARKNRVDAAIVRILKARRTLEHSLLVAEVHKQLHARFSAEPQLIKRRIEALIEREYLERDKDDRRMYHYLA</sequence>
<dbReference type="InterPro" id="IPR045093">
    <property type="entry name" value="Cullin"/>
</dbReference>
<dbReference type="InterPro" id="IPR016157">
    <property type="entry name" value="Cullin_CS"/>
</dbReference>
<dbReference type="GO" id="GO:0031625">
    <property type="term" value="F:ubiquitin protein ligase binding"/>
    <property type="evidence" value="ECO:0007669"/>
    <property type="project" value="InterPro"/>
</dbReference>
<reference evidence="7 8" key="1">
    <citation type="submission" date="2015-02" db="EMBL/GenBank/DDBJ databases">
        <authorList>
            <person name="Chooi Y.-H."/>
        </authorList>
    </citation>
    <scope>NUCLEOTIDE SEQUENCE [LARGE SCALE GENOMIC DNA]</scope>
    <source>
        <strain evidence="7">E3</strain>
    </source>
</reference>
<accession>A0A0G4J737</accession>
<dbReference type="SMART" id="SM00884">
    <property type="entry name" value="Cullin_Nedd8"/>
    <property type="match status" value="1"/>
</dbReference>
<gene>
    <name evidence="7" type="ORF">PBRA_003097</name>
</gene>
<dbReference type="STRING" id="37360.A0A0G4J737"/>
<evidence type="ECO:0000256" key="1">
    <source>
        <dbReference type="ARBA" id="ARBA00006019"/>
    </source>
</evidence>
<dbReference type="OMA" id="MFKDMTI"/>
<dbReference type="InterPro" id="IPR016158">
    <property type="entry name" value="Cullin_homology"/>
</dbReference>